<keyword evidence="7" id="KW-0812">Transmembrane</keyword>
<keyword evidence="5" id="KW-0378">Hydrolase</keyword>
<dbReference type="GO" id="GO:0016787">
    <property type="term" value="F:hydrolase activity"/>
    <property type="evidence" value="ECO:0007669"/>
    <property type="project" value="UniProtKB-KW"/>
</dbReference>
<accession>A0A7K5VGM1</accession>
<evidence type="ECO:0000256" key="2">
    <source>
        <dbReference type="ARBA" id="ARBA00022695"/>
    </source>
</evidence>
<protein>
    <submittedName>
        <fullName evidence="9">POK19 protein</fullName>
    </submittedName>
</protein>
<comment type="caution">
    <text evidence="9">The sequence shown here is derived from an EMBL/GenBank/DDBJ whole genome shotgun (WGS) entry which is preliminary data.</text>
</comment>
<reference evidence="9 10" key="1">
    <citation type="submission" date="2019-09" db="EMBL/GenBank/DDBJ databases">
        <title>Bird 10,000 Genomes (B10K) Project - Family phase.</title>
        <authorList>
            <person name="Zhang G."/>
        </authorList>
    </citation>
    <scope>NUCLEOTIDE SEQUENCE [LARGE SCALE GENOMIC DNA]</scope>
    <source>
        <strain evidence="9">B10K-DU-001-71</strain>
        <tissue evidence="9">Muscle</tissue>
    </source>
</reference>
<dbReference type="AlphaFoldDB" id="A0A7K5VGM1"/>
<dbReference type="GO" id="GO:0004519">
    <property type="term" value="F:endonuclease activity"/>
    <property type="evidence" value="ECO:0007669"/>
    <property type="project" value="UniProtKB-KW"/>
</dbReference>
<dbReference type="GO" id="GO:0003964">
    <property type="term" value="F:RNA-directed DNA polymerase activity"/>
    <property type="evidence" value="ECO:0007669"/>
    <property type="project" value="UniProtKB-KW"/>
</dbReference>
<evidence type="ECO:0000256" key="6">
    <source>
        <dbReference type="ARBA" id="ARBA00022918"/>
    </source>
</evidence>
<feature type="transmembrane region" description="Helical" evidence="7">
    <location>
        <begin position="6"/>
        <end position="29"/>
    </location>
</feature>
<gene>
    <name evidence="9" type="primary">Ervk19_2</name>
    <name evidence="9" type="ORF">DYACAS_R16113</name>
</gene>
<evidence type="ECO:0000256" key="3">
    <source>
        <dbReference type="ARBA" id="ARBA00022722"/>
    </source>
</evidence>
<keyword evidence="6" id="KW-0695">RNA-directed DNA polymerase</keyword>
<dbReference type="GO" id="GO:0035613">
    <property type="term" value="F:RNA stem-loop binding"/>
    <property type="evidence" value="ECO:0007669"/>
    <property type="project" value="TreeGrafter"/>
</dbReference>
<dbReference type="EMBL" id="VYXC01009112">
    <property type="protein sequence ID" value="NWU28068.1"/>
    <property type="molecule type" value="Genomic_DNA"/>
</dbReference>
<keyword evidence="1" id="KW-0808">Transferase</keyword>
<name>A0A7K5VGM1_9CORV</name>
<feature type="non-terminal residue" evidence="9">
    <location>
        <position position="1"/>
    </location>
</feature>
<organism evidence="9 10">
    <name type="scientific">Platysteira castanea</name>
    <dbReference type="NCBI Taxonomy" id="1160851"/>
    <lineage>
        <taxon>Eukaryota</taxon>
        <taxon>Metazoa</taxon>
        <taxon>Chordata</taxon>
        <taxon>Craniata</taxon>
        <taxon>Vertebrata</taxon>
        <taxon>Euteleostomi</taxon>
        <taxon>Archelosauria</taxon>
        <taxon>Archosauria</taxon>
        <taxon>Dinosauria</taxon>
        <taxon>Saurischia</taxon>
        <taxon>Theropoda</taxon>
        <taxon>Coelurosauria</taxon>
        <taxon>Aves</taxon>
        <taxon>Neognathae</taxon>
        <taxon>Neoaves</taxon>
        <taxon>Telluraves</taxon>
        <taxon>Australaves</taxon>
        <taxon>Passeriformes</taxon>
        <taxon>Corvoidea</taxon>
        <taxon>Platysteiridae</taxon>
        <taxon>Platysteira</taxon>
    </lineage>
</organism>
<feature type="non-terminal residue" evidence="9">
    <location>
        <position position="91"/>
    </location>
</feature>
<keyword evidence="4" id="KW-0255">Endonuclease</keyword>
<dbReference type="InterPro" id="IPR043128">
    <property type="entry name" value="Rev_trsase/Diguanyl_cyclase"/>
</dbReference>
<evidence type="ECO:0000313" key="9">
    <source>
        <dbReference type="EMBL" id="NWU28068.1"/>
    </source>
</evidence>
<dbReference type="PANTHER" id="PTHR41694:SF3">
    <property type="entry name" value="RNA-DIRECTED DNA POLYMERASE-RELATED"/>
    <property type="match status" value="1"/>
</dbReference>
<evidence type="ECO:0000256" key="7">
    <source>
        <dbReference type="SAM" id="Phobius"/>
    </source>
</evidence>
<evidence type="ECO:0000256" key="5">
    <source>
        <dbReference type="ARBA" id="ARBA00022801"/>
    </source>
</evidence>
<dbReference type="Pfam" id="PF06817">
    <property type="entry name" value="RVT_thumb"/>
    <property type="match status" value="1"/>
</dbReference>
<dbReference type="Gene3D" id="3.30.70.270">
    <property type="match status" value="1"/>
</dbReference>
<dbReference type="InterPro" id="IPR043502">
    <property type="entry name" value="DNA/RNA_pol_sf"/>
</dbReference>
<keyword evidence="3" id="KW-0540">Nuclease</keyword>
<proteinExistence type="predicted"/>
<dbReference type="SUPFAM" id="SSF56672">
    <property type="entry name" value="DNA/RNA polymerases"/>
    <property type="match status" value="1"/>
</dbReference>
<evidence type="ECO:0000313" key="10">
    <source>
        <dbReference type="Proteomes" id="UP000584415"/>
    </source>
</evidence>
<dbReference type="PANTHER" id="PTHR41694">
    <property type="entry name" value="ENDOGENOUS RETROVIRUS GROUP K MEMBER POL PROTEIN"/>
    <property type="match status" value="1"/>
</dbReference>
<keyword evidence="10" id="KW-1185">Reference proteome</keyword>
<evidence type="ECO:0000256" key="4">
    <source>
        <dbReference type="ARBA" id="ARBA00022759"/>
    </source>
</evidence>
<evidence type="ECO:0000259" key="8">
    <source>
        <dbReference type="Pfam" id="PF06817"/>
    </source>
</evidence>
<keyword evidence="2" id="KW-0548">Nucleotidyltransferase</keyword>
<feature type="domain" description="Reverse transcriptase thumb" evidence="8">
    <location>
        <begin position="2"/>
        <end position="50"/>
    </location>
</feature>
<sequence>AQKLLGVINWLCPYLGLTTAQLSLLFNILKGDPDLKSPRKMPPEVQRALQKVQRAVSARQVHRVDPSIDSTVFITTPEFHPTGIIGQWNKQ</sequence>
<keyword evidence="7" id="KW-1133">Transmembrane helix</keyword>
<dbReference type="InterPro" id="IPR010661">
    <property type="entry name" value="RVT_thumb"/>
</dbReference>
<dbReference type="Proteomes" id="UP000584415">
    <property type="component" value="Unassembled WGS sequence"/>
</dbReference>
<keyword evidence="7" id="KW-0472">Membrane</keyword>
<evidence type="ECO:0000256" key="1">
    <source>
        <dbReference type="ARBA" id="ARBA00022679"/>
    </source>
</evidence>